<evidence type="ECO:0000256" key="5">
    <source>
        <dbReference type="ARBA" id="ARBA00023136"/>
    </source>
</evidence>
<evidence type="ECO:0000256" key="1">
    <source>
        <dbReference type="ARBA" id="ARBA00004651"/>
    </source>
</evidence>
<evidence type="ECO:0000313" key="10">
    <source>
        <dbReference type="EMBL" id="PRX56835.1"/>
    </source>
</evidence>
<feature type="domain" description="ABC3 transporter permease C-terminal" evidence="8">
    <location>
        <begin position="681"/>
        <end position="794"/>
    </location>
</feature>
<evidence type="ECO:0000256" key="7">
    <source>
        <dbReference type="SAM" id="Phobius"/>
    </source>
</evidence>
<feature type="transmembrane region" description="Helical" evidence="7">
    <location>
        <begin position="428"/>
        <end position="448"/>
    </location>
</feature>
<evidence type="ECO:0000259" key="8">
    <source>
        <dbReference type="Pfam" id="PF02687"/>
    </source>
</evidence>
<evidence type="ECO:0000313" key="11">
    <source>
        <dbReference type="Proteomes" id="UP000237640"/>
    </source>
</evidence>
<dbReference type="GO" id="GO:0005886">
    <property type="term" value="C:plasma membrane"/>
    <property type="evidence" value="ECO:0007669"/>
    <property type="project" value="UniProtKB-SubCell"/>
</dbReference>
<feature type="transmembrane region" description="Helical" evidence="7">
    <location>
        <begin position="286"/>
        <end position="308"/>
    </location>
</feature>
<comment type="caution">
    <text evidence="10">The sequence shown here is derived from an EMBL/GenBank/DDBJ whole genome shotgun (WGS) entry which is preliminary data.</text>
</comment>
<evidence type="ECO:0000256" key="4">
    <source>
        <dbReference type="ARBA" id="ARBA00022989"/>
    </source>
</evidence>
<name>A0A2T0MGZ4_9FLAO</name>
<dbReference type="EMBL" id="PVYX01000001">
    <property type="protein sequence ID" value="PRX56835.1"/>
    <property type="molecule type" value="Genomic_DNA"/>
</dbReference>
<dbReference type="PANTHER" id="PTHR30572:SF4">
    <property type="entry name" value="ABC TRANSPORTER PERMEASE YTRF"/>
    <property type="match status" value="1"/>
</dbReference>
<dbReference type="InterPro" id="IPR050250">
    <property type="entry name" value="Macrolide_Exporter_MacB"/>
</dbReference>
<keyword evidence="2" id="KW-1003">Cell membrane</keyword>
<keyword evidence="4 7" id="KW-1133">Transmembrane helix</keyword>
<evidence type="ECO:0000256" key="2">
    <source>
        <dbReference type="ARBA" id="ARBA00022475"/>
    </source>
</evidence>
<dbReference type="InterPro" id="IPR025857">
    <property type="entry name" value="MacB_PCD"/>
</dbReference>
<protein>
    <submittedName>
        <fullName evidence="10">ABC-type antimicrobial peptide transport system permease subunit</fullName>
    </submittedName>
</protein>
<comment type="subcellular location">
    <subcellularLocation>
        <location evidence="1">Cell membrane</location>
        <topology evidence="1">Multi-pass membrane protein</topology>
    </subcellularLocation>
</comment>
<reference evidence="10 11" key="1">
    <citation type="submission" date="2018-03" db="EMBL/GenBank/DDBJ databases">
        <title>Genomic Encyclopedia of Archaeal and Bacterial Type Strains, Phase II (KMG-II): from individual species to whole genera.</title>
        <authorList>
            <person name="Goeker M."/>
        </authorList>
    </citation>
    <scope>NUCLEOTIDE SEQUENCE [LARGE SCALE GENOMIC DNA]</scope>
    <source>
        <strain evidence="10 11">DSM 25027</strain>
    </source>
</reference>
<feature type="domain" description="MacB-like periplasmic core" evidence="9">
    <location>
        <begin position="20"/>
        <end position="243"/>
    </location>
</feature>
<dbReference type="PANTHER" id="PTHR30572">
    <property type="entry name" value="MEMBRANE COMPONENT OF TRANSPORTER-RELATED"/>
    <property type="match status" value="1"/>
</dbReference>
<feature type="transmembrane region" description="Helical" evidence="7">
    <location>
        <begin position="730"/>
        <end position="749"/>
    </location>
</feature>
<evidence type="ECO:0000256" key="6">
    <source>
        <dbReference type="ARBA" id="ARBA00038076"/>
    </source>
</evidence>
<evidence type="ECO:0000256" key="3">
    <source>
        <dbReference type="ARBA" id="ARBA00022692"/>
    </source>
</evidence>
<dbReference type="Pfam" id="PF12704">
    <property type="entry name" value="MacB_PCD"/>
    <property type="match status" value="1"/>
</dbReference>
<feature type="transmembrane region" description="Helical" evidence="7">
    <location>
        <begin position="333"/>
        <end position="360"/>
    </location>
</feature>
<dbReference type="RefSeq" id="WP_106143774.1">
    <property type="nucleotide sequence ID" value="NZ_PVYX01000001.1"/>
</dbReference>
<dbReference type="InterPro" id="IPR003838">
    <property type="entry name" value="ABC3_permease_C"/>
</dbReference>
<feature type="domain" description="ABC3 transporter permease C-terminal" evidence="8">
    <location>
        <begin position="292"/>
        <end position="406"/>
    </location>
</feature>
<keyword evidence="11" id="KW-1185">Reference proteome</keyword>
<keyword evidence="3 7" id="KW-0812">Transmembrane</keyword>
<dbReference type="Proteomes" id="UP000237640">
    <property type="component" value="Unassembled WGS sequence"/>
</dbReference>
<dbReference type="OrthoDB" id="8740261at2"/>
<sequence>MIKNYLKVAWRNLSKNKGYSAINIGGLALGMAVTLVIGLWMNDELTYNSYFKNKEKIAQVFQSQTFNGNVGTGPAIPLPLEPALRENFGDNFEHIMMSSWTQTSYVKYQEKSISRTGNYMQPNAPELLNLRITKGDKNGLEDVNSIMISESLANAFFGKDDPIGKVLKIRNQYDLMVTAVYEDIPYSNSFNDTDYIIPWEHYVNVTNADWIKNSLDNWQNNSFQMFVQIADNTTFESVTNAIIDVKKKADEEVVQYNPRIFLLPMEDWYLRSNFEQGKQTGGRITYVWLFGIIGAFVLILACINFMNLSTARSEKRAKEVGIRKSIGSQKGQLIYQFLSESFLVVFFAYLLAIVIVLLSLNGFNELARKEISFPWNGLSFWLISIVFVLFTALLAGSYPALYLSSFKPVDVLKGTFKAGKYSGLPRKILVVVQFTVSVAFIIGTFIVMQQINHAKNRPIGYDREGLIQLPTFAEDFEDKTDLMRSEFKKSGAVMEMATSSSPTTRIWSNRSGFTWEGKPEGFQEDFAWTEVSAEYAKTLNLKVVEGRDFSRDYASDSLGVLINVTAKKYLGLENPIGLLLRDTDIEDPDPPLKIIGVVEDMIAQSPYDPVKQALYVYDRSNEFSYYNLRLNPKQSMRQNIAVVERVFKQHFPDIPFEYQFVDEEYGEKFAAEERIGSLSGIFTALAILISCLGLFGLTSYVAEQRTKEIGVRKVLGATVFNVWNMLSKDFMKLVIISCFIAIPISYYVMNGWLQEYPYRVILKWWIFALAMLGAMGITVLTVSFQAIKAAKSNPIKSLRTE</sequence>
<evidence type="ECO:0000259" key="9">
    <source>
        <dbReference type="Pfam" id="PF12704"/>
    </source>
</evidence>
<comment type="similarity">
    <text evidence="6">Belongs to the ABC-4 integral membrane protein family.</text>
</comment>
<organism evidence="10 11">
    <name type="scientific">Flagellimonas meridianipacifica</name>
    <dbReference type="NCBI Taxonomy" id="1080225"/>
    <lineage>
        <taxon>Bacteria</taxon>
        <taxon>Pseudomonadati</taxon>
        <taxon>Bacteroidota</taxon>
        <taxon>Flavobacteriia</taxon>
        <taxon>Flavobacteriales</taxon>
        <taxon>Flavobacteriaceae</taxon>
        <taxon>Flagellimonas</taxon>
    </lineage>
</organism>
<feature type="transmembrane region" description="Helical" evidence="7">
    <location>
        <begin position="380"/>
        <end position="403"/>
    </location>
</feature>
<dbReference type="Pfam" id="PF02687">
    <property type="entry name" value="FtsX"/>
    <property type="match status" value="2"/>
</dbReference>
<keyword evidence="5 7" id="KW-0472">Membrane</keyword>
<feature type="transmembrane region" description="Helical" evidence="7">
    <location>
        <begin position="681"/>
        <end position="702"/>
    </location>
</feature>
<gene>
    <name evidence="10" type="ORF">CLV81_0833</name>
</gene>
<feature type="transmembrane region" description="Helical" evidence="7">
    <location>
        <begin position="764"/>
        <end position="787"/>
    </location>
</feature>
<feature type="transmembrane region" description="Helical" evidence="7">
    <location>
        <begin position="21"/>
        <end position="41"/>
    </location>
</feature>
<dbReference type="GO" id="GO:0022857">
    <property type="term" value="F:transmembrane transporter activity"/>
    <property type="evidence" value="ECO:0007669"/>
    <property type="project" value="TreeGrafter"/>
</dbReference>
<dbReference type="AlphaFoldDB" id="A0A2T0MGZ4"/>
<proteinExistence type="inferred from homology"/>
<accession>A0A2T0MGZ4</accession>